<dbReference type="STRING" id="1520.LF65_05348"/>
<dbReference type="Gene3D" id="3.40.50.12570">
    <property type="match status" value="1"/>
</dbReference>
<dbReference type="InterPro" id="IPR024713">
    <property type="entry name" value="Fructosamine_deglycase_FrlB"/>
</dbReference>
<dbReference type="SUPFAM" id="SSF53697">
    <property type="entry name" value="SIS domain"/>
    <property type="match status" value="1"/>
</dbReference>
<proteinExistence type="predicted"/>
<reference evidence="3" key="1">
    <citation type="submission" date="2014-12" db="EMBL/GenBank/DDBJ databases">
        <title>Genome sequence of Clostridium beijerinckii strain 59B.</title>
        <authorList>
            <person name="Little G.T."/>
            <person name="Minton N.P."/>
        </authorList>
    </citation>
    <scope>NUCLEOTIDE SEQUENCE [LARGE SCALE GENOMIC DNA]</scope>
    <source>
        <strain evidence="3">59B</strain>
    </source>
</reference>
<dbReference type="EMBL" id="CP010086">
    <property type="protein sequence ID" value="AJH01869.1"/>
    <property type="molecule type" value="Genomic_DNA"/>
</dbReference>
<dbReference type="GO" id="GO:0006047">
    <property type="term" value="P:UDP-N-acetylglucosamine metabolic process"/>
    <property type="evidence" value="ECO:0007669"/>
    <property type="project" value="TreeGrafter"/>
</dbReference>
<evidence type="ECO:0000313" key="2">
    <source>
        <dbReference type="EMBL" id="AJH01869.1"/>
    </source>
</evidence>
<dbReference type="GO" id="GO:0004360">
    <property type="term" value="F:glutamine-fructose-6-phosphate transaminase (isomerizing) activity"/>
    <property type="evidence" value="ECO:0007669"/>
    <property type="project" value="TreeGrafter"/>
</dbReference>
<dbReference type="Proteomes" id="UP000031866">
    <property type="component" value="Chromosome"/>
</dbReference>
<dbReference type="InterPro" id="IPR001347">
    <property type="entry name" value="SIS_dom"/>
</dbReference>
<evidence type="ECO:0000259" key="1">
    <source>
        <dbReference type="PROSITE" id="PS51464"/>
    </source>
</evidence>
<feature type="domain" description="SIS" evidence="1">
    <location>
        <begin position="179"/>
        <end position="314"/>
    </location>
</feature>
<dbReference type="PIRSF" id="PIRSF009290">
    <property type="entry name" value="FrlB"/>
    <property type="match status" value="1"/>
</dbReference>
<dbReference type="RefSeq" id="WP_041900330.1">
    <property type="nucleotide sequence ID" value="NZ_CP010086.2"/>
</dbReference>
<protein>
    <submittedName>
        <fullName evidence="2">Phosphosugar isomerase</fullName>
    </submittedName>
</protein>
<dbReference type="GO" id="GO:0006002">
    <property type="term" value="P:fructose 6-phosphate metabolic process"/>
    <property type="evidence" value="ECO:0007669"/>
    <property type="project" value="TreeGrafter"/>
</dbReference>
<dbReference type="OrthoDB" id="9782098at2"/>
<dbReference type="CDD" id="cd05710">
    <property type="entry name" value="SIS_1"/>
    <property type="match status" value="1"/>
</dbReference>
<dbReference type="PANTHER" id="PTHR10937:SF14">
    <property type="entry name" value="FRUCTOSELYSINE 6-PHOSPHATE DEGLYCASE"/>
    <property type="match status" value="1"/>
</dbReference>
<dbReference type="Gene3D" id="3.40.50.10490">
    <property type="entry name" value="Glucose-6-phosphate isomerase like protein, domain 1"/>
    <property type="match status" value="1"/>
</dbReference>
<evidence type="ECO:0000313" key="3">
    <source>
        <dbReference type="Proteomes" id="UP000031866"/>
    </source>
</evidence>
<dbReference type="PANTHER" id="PTHR10937">
    <property type="entry name" value="GLUCOSAMINE--FRUCTOSE-6-PHOSPHATE AMINOTRANSFERASE, ISOMERIZING"/>
    <property type="match status" value="1"/>
</dbReference>
<dbReference type="GO" id="GO:0097367">
    <property type="term" value="F:carbohydrate derivative binding"/>
    <property type="evidence" value="ECO:0007669"/>
    <property type="project" value="InterPro"/>
</dbReference>
<gene>
    <name evidence="2" type="ORF">LF65_05348</name>
</gene>
<name>A0A0B5QY09_CLOBE</name>
<dbReference type="GO" id="GO:0016853">
    <property type="term" value="F:isomerase activity"/>
    <property type="evidence" value="ECO:0007669"/>
    <property type="project" value="UniProtKB-KW"/>
</dbReference>
<dbReference type="Pfam" id="PF01380">
    <property type="entry name" value="SIS"/>
    <property type="match status" value="1"/>
</dbReference>
<dbReference type="PROSITE" id="PS51464">
    <property type="entry name" value="SIS"/>
    <property type="match status" value="2"/>
</dbReference>
<sequence>MNIREIVGKIRSSKEDGIKEVFLVACGGSLVDMYASQYFLQSEARELRALSYTSNEFVHAIPKSLGKSSVVIVCSHGGNTPETVEAAKVASEKGAATITLTHNKDADLIKYADYNILYEWGNDTSVEDNPMAIILNITVEILNQTEVYEGYNKFMEGLKIVNDVVKRGQGLVAERAKKYAEKYKDEPITYVLGSGASYGHAYGFSICSLMEMQWMNASAVHSGEYFHGPFEVTDKETLYLLLMNEGRTRELDERALKFLNKYGAKVEVVDCKELGISVIDSSVVEFFNPIVFYSILCVYRGELAKLRNHDLDTRRYMGKVEY</sequence>
<dbReference type="Gene3D" id="1.10.10.2240">
    <property type="match status" value="1"/>
</dbReference>
<dbReference type="CDD" id="cd05009">
    <property type="entry name" value="SIS_GlmS_GlmD_2"/>
    <property type="match status" value="1"/>
</dbReference>
<dbReference type="InterPro" id="IPR046348">
    <property type="entry name" value="SIS_dom_sf"/>
</dbReference>
<dbReference type="InterPro" id="IPR035490">
    <property type="entry name" value="GlmS/FrlB_SIS"/>
</dbReference>
<accession>A0A0B5QY09</accession>
<feature type="domain" description="SIS" evidence="1">
    <location>
        <begin position="6"/>
        <end position="148"/>
    </location>
</feature>
<dbReference type="InterPro" id="IPR035488">
    <property type="entry name" value="FrlB_SIS"/>
</dbReference>
<organism evidence="2 3">
    <name type="scientific">Clostridium beijerinckii</name>
    <name type="common">Clostridium MP</name>
    <dbReference type="NCBI Taxonomy" id="1520"/>
    <lineage>
        <taxon>Bacteria</taxon>
        <taxon>Bacillati</taxon>
        <taxon>Bacillota</taxon>
        <taxon>Clostridia</taxon>
        <taxon>Eubacteriales</taxon>
        <taxon>Clostridiaceae</taxon>
        <taxon>Clostridium</taxon>
    </lineage>
</organism>
<dbReference type="AlphaFoldDB" id="A0A0B5QY09"/>
<dbReference type="GO" id="GO:0006487">
    <property type="term" value="P:protein N-linked glycosylation"/>
    <property type="evidence" value="ECO:0007669"/>
    <property type="project" value="TreeGrafter"/>
</dbReference>
<keyword evidence="2" id="KW-0413">Isomerase</keyword>
<dbReference type="KEGG" id="cbei:LF65_05348"/>